<evidence type="ECO:0000259" key="3">
    <source>
        <dbReference type="PROSITE" id="PS51549"/>
    </source>
</evidence>
<keyword evidence="5" id="KW-1185">Reference proteome</keyword>
<dbReference type="Pfam" id="PF25489">
    <property type="entry name" value="At5g54830"/>
    <property type="match status" value="1"/>
</dbReference>
<gene>
    <name evidence="4" type="ORF">B4U79_09654</name>
</gene>
<dbReference type="SMART" id="SM00664">
    <property type="entry name" value="DoH"/>
    <property type="match status" value="1"/>
</dbReference>
<evidence type="ECO:0000313" key="5">
    <source>
        <dbReference type="Proteomes" id="UP000285301"/>
    </source>
</evidence>
<keyword evidence="1" id="KW-0677">Repeat</keyword>
<dbReference type="PROSITE" id="PS50836">
    <property type="entry name" value="DOMON"/>
    <property type="match status" value="1"/>
</dbReference>
<sequence length="669" mass="76050">EEYRGAHLGKFHSYSHQVAGDVYAVDEYTFLIKGFAYDGLGQDTFFWAGATVRPSNIGFLVPDESGRTNVLKRYFDKDITIRLPEDKKIKLIKWLSVWDIRENRNFGDIYIPDGFEPPSPQRISEFSRNSHGVQSGAVVVINSRILKIPDLNYDGKSKNAHFWVGTGPQPHSSGQKIPDERGYLNALGKYESEDIILELPGNMTVFDIDWLSIWDVESQENFGSVNIPDGLNIPPTLSSVIKIESKFPNCEQLHRKLKISWEIFGPQITFELMAQVDETDYVAFGLSGSSNSSQMIDSDVAVSYLEGHLGFTVDYNITDRYPCTNVLGLYKGVCPDTKVGGVDNVQIHTYIRENGITRITYRRNLLTNDNGDKEIRKNGLAYVVWAIGKYNKFKEPRMHYLYPKGETKIEFGRKPKVESCFDFIQNADFVLQTMQSSKMKPWGPLRVFNQTSTTFYARLGVSGGSRGYYGITRTESPGLVWYINGLLAPVLYVKRGKTYTFRVEGGNNPYNSYAYHPLYITDDPNGGYIKYTESERKNIQVYAGIEFDKKGRPSPTTAGRLCIWSYHSESDQRKADNFNTFIQFRSSLNYSCERGLPAILQWTPNASTPDVVYYQSYTQRNMGWKIFVFDDFASVRLSSNAEKLIFSVSILLAKFICDLISSNLIKSLL</sequence>
<dbReference type="Pfam" id="PF10517">
    <property type="entry name" value="DM13"/>
    <property type="match status" value="2"/>
</dbReference>
<feature type="domain" description="DM13" evidence="3">
    <location>
        <begin position="5"/>
        <end position="112"/>
    </location>
</feature>
<evidence type="ECO:0000259" key="2">
    <source>
        <dbReference type="PROSITE" id="PS50836"/>
    </source>
</evidence>
<organism evidence="4 5">
    <name type="scientific">Dinothrombium tinctorium</name>
    <dbReference type="NCBI Taxonomy" id="1965070"/>
    <lineage>
        <taxon>Eukaryota</taxon>
        <taxon>Metazoa</taxon>
        <taxon>Ecdysozoa</taxon>
        <taxon>Arthropoda</taxon>
        <taxon>Chelicerata</taxon>
        <taxon>Arachnida</taxon>
        <taxon>Acari</taxon>
        <taxon>Acariformes</taxon>
        <taxon>Trombidiformes</taxon>
        <taxon>Prostigmata</taxon>
        <taxon>Anystina</taxon>
        <taxon>Parasitengona</taxon>
        <taxon>Trombidioidea</taxon>
        <taxon>Trombidiidae</taxon>
        <taxon>Dinothrombium</taxon>
    </lineage>
</organism>
<dbReference type="EMBL" id="NCKU01001289">
    <property type="protein sequence ID" value="RWS12508.1"/>
    <property type="molecule type" value="Genomic_DNA"/>
</dbReference>
<evidence type="ECO:0000313" key="4">
    <source>
        <dbReference type="EMBL" id="RWS12508.1"/>
    </source>
</evidence>
<dbReference type="PROSITE" id="PS51549">
    <property type="entry name" value="DM13"/>
    <property type="match status" value="2"/>
</dbReference>
<dbReference type="PANTHER" id="PTHR24036:SF16">
    <property type="entry name" value="KNICKKOPF"/>
    <property type="match status" value="1"/>
</dbReference>
<feature type="domain" description="DM13" evidence="3">
    <location>
        <begin position="121"/>
        <end position="228"/>
    </location>
</feature>
<dbReference type="InterPro" id="IPR052126">
    <property type="entry name" value="Spindle_Org/Thrombomodulin"/>
</dbReference>
<dbReference type="InterPro" id="IPR019545">
    <property type="entry name" value="DM13_domain"/>
</dbReference>
<dbReference type="InterPro" id="IPR045266">
    <property type="entry name" value="DOH_DOMON"/>
</dbReference>
<feature type="domain" description="DOMON" evidence="2">
    <location>
        <begin position="255"/>
        <end position="388"/>
    </location>
</feature>
<dbReference type="Pfam" id="PF03351">
    <property type="entry name" value="DOMON"/>
    <property type="match status" value="1"/>
</dbReference>
<protein>
    <submittedName>
        <fullName evidence="4">Protein Skeletor: isoforms B/C-like protein</fullName>
    </submittedName>
</protein>
<dbReference type="Proteomes" id="UP000285301">
    <property type="component" value="Unassembled WGS sequence"/>
</dbReference>
<dbReference type="AlphaFoldDB" id="A0A443RB49"/>
<proteinExistence type="predicted"/>
<dbReference type="PANTHER" id="PTHR24036">
    <property type="entry name" value="SKELETOR-RELATED"/>
    <property type="match status" value="1"/>
</dbReference>
<comment type="caution">
    <text evidence="4">The sequence shown here is derived from an EMBL/GenBank/DDBJ whole genome shotgun (WGS) entry which is preliminary data.</text>
</comment>
<feature type="non-terminal residue" evidence="4">
    <location>
        <position position="1"/>
    </location>
</feature>
<name>A0A443RB49_9ACAR</name>
<evidence type="ECO:0000256" key="1">
    <source>
        <dbReference type="ARBA" id="ARBA00022737"/>
    </source>
</evidence>
<dbReference type="SMART" id="SM00686">
    <property type="entry name" value="DM13"/>
    <property type="match status" value="2"/>
</dbReference>
<dbReference type="InterPro" id="IPR057443">
    <property type="entry name" value="At5g54830-like"/>
</dbReference>
<reference evidence="4 5" key="1">
    <citation type="journal article" date="2018" name="Gigascience">
        <title>Genomes of trombidid mites reveal novel predicted allergens and laterally-transferred genes associated with secondary metabolism.</title>
        <authorList>
            <person name="Dong X."/>
            <person name="Chaisiri K."/>
            <person name="Xia D."/>
            <person name="Armstrong S.D."/>
            <person name="Fang Y."/>
            <person name="Donnelly M.J."/>
            <person name="Kadowaki T."/>
            <person name="McGarry J.W."/>
            <person name="Darby A.C."/>
            <person name="Makepeace B.L."/>
        </authorList>
    </citation>
    <scope>NUCLEOTIDE SEQUENCE [LARGE SCALE GENOMIC DNA]</scope>
    <source>
        <strain evidence="4">UoL-WK</strain>
    </source>
</reference>
<dbReference type="InterPro" id="IPR005018">
    <property type="entry name" value="DOMON_domain"/>
</dbReference>
<dbReference type="CDD" id="cd09631">
    <property type="entry name" value="DOMON_DOH"/>
    <property type="match status" value="1"/>
</dbReference>
<dbReference type="OrthoDB" id="2448405at2759"/>
<accession>A0A443RB49</accession>